<name>A0A7W7WSK6_9ACTN</name>
<dbReference type="EMBL" id="JACHJW010000001">
    <property type="protein sequence ID" value="MBB4962089.1"/>
    <property type="molecule type" value="Genomic_DNA"/>
</dbReference>
<gene>
    <name evidence="2" type="ORF">FHR38_005822</name>
</gene>
<feature type="domain" description="Aminoglycoside phosphotransferase" evidence="1">
    <location>
        <begin position="30"/>
        <end position="262"/>
    </location>
</feature>
<comment type="caution">
    <text evidence="2">The sequence shown here is derived from an EMBL/GenBank/DDBJ whole genome shotgun (WGS) entry which is preliminary data.</text>
</comment>
<dbReference type="Proteomes" id="UP000578819">
    <property type="component" value="Unassembled WGS sequence"/>
</dbReference>
<protein>
    <submittedName>
        <fullName evidence="2">Ser/Thr protein kinase RdoA (MazF antagonist)</fullName>
    </submittedName>
</protein>
<dbReference type="Pfam" id="PF01636">
    <property type="entry name" value="APH"/>
    <property type="match status" value="1"/>
</dbReference>
<accession>A0A7W7WSK6</accession>
<dbReference type="RefSeq" id="WP_184538063.1">
    <property type="nucleotide sequence ID" value="NZ_JACHJW010000001.1"/>
</dbReference>
<dbReference type="AlphaFoldDB" id="A0A7W7WSK6"/>
<sequence length="333" mass="36583">MSPAPSAHVVARAFRLADPTGPLLPVRYVSSETWRLDTRRGRYFVKRLVVDGWRDQLDRAMAFELRARAAGIRTPEAIEPADPAWGLAADLGDGQGVVRVHTWLEGATADPEADLSHWYGATLAALHGLEPAGERRTDGMWPLWYGVEPPQRWADWLAAGVRQGRVWAPVLKERLTLVLDLTRRIEAAYRAVDDHVVTHRDVLPHNVLVPADGGPVLIDWDTAGPDSATLETAGALYDYARHGTGTEPEPGRFTAALAVYRAHGGVVQPSEFPLARRLGVHLARCAERIRVTLGVEPAGSIDIRAAETHVAQRLAALPEFSTSLFRWSRHLTG</sequence>
<keyword evidence="3" id="KW-1185">Reference proteome</keyword>
<dbReference type="GO" id="GO:0016301">
    <property type="term" value="F:kinase activity"/>
    <property type="evidence" value="ECO:0007669"/>
    <property type="project" value="UniProtKB-KW"/>
</dbReference>
<dbReference type="InterPro" id="IPR002575">
    <property type="entry name" value="Aminoglycoside_PTrfase"/>
</dbReference>
<evidence type="ECO:0000313" key="3">
    <source>
        <dbReference type="Proteomes" id="UP000578819"/>
    </source>
</evidence>
<organism evidence="2 3">
    <name type="scientific">Micromonospora polyrhachis</name>
    <dbReference type="NCBI Taxonomy" id="1282883"/>
    <lineage>
        <taxon>Bacteria</taxon>
        <taxon>Bacillati</taxon>
        <taxon>Actinomycetota</taxon>
        <taxon>Actinomycetes</taxon>
        <taxon>Micromonosporales</taxon>
        <taxon>Micromonosporaceae</taxon>
        <taxon>Micromonospora</taxon>
    </lineage>
</organism>
<evidence type="ECO:0000313" key="2">
    <source>
        <dbReference type="EMBL" id="MBB4962089.1"/>
    </source>
</evidence>
<dbReference type="Gene3D" id="3.90.1200.10">
    <property type="match status" value="1"/>
</dbReference>
<reference evidence="2 3" key="1">
    <citation type="submission" date="2020-08" db="EMBL/GenBank/DDBJ databases">
        <title>Sequencing the genomes of 1000 actinobacteria strains.</title>
        <authorList>
            <person name="Klenk H.-P."/>
        </authorList>
    </citation>
    <scope>NUCLEOTIDE SEQUENCE [LARGE SCALE GENOMIC DNA]</scope>
    <source>
        <strain evidence="2 3">DSM 45886</strain>
    </source>
</reference>
<keyword evidence="2" id="KW-0808">Transferase</keyword>
<keyword evidence="2" id="KW-0418">Kinase</keyword>
<evidence type="ECO:0000259" key="1">
    <source>
        <dbReference type="Pfam" id="PF01636"/>
    </source>
</evidence>
<dbReference type="InterPro" id="IPR011009">
    <property type="entry name" value="Kinase-like_dom_sf"/>
</dbReference>
<proteinExistence type="predicted"/>
<dbReference type="SUPFAM" id="SSF56112">
    <property type="entry name" value="Protein kinase-like (PK-like)"/>
    <property type="match status" value="1"/>
</dbReference>